<evidence type="ECO:0000313" key="2">
    <source>
        <dbReference type="EMBL" id="TDC18538.1"/>
    </source>
</evidence>
<gene>
    <name evidence="2" type="ORF">E1284_05860</name>
</gene>
<keyword evidence="3" id="KW-1185">Reference proteome</keyword>
<dbReference type="EMBL" id="SMJW01000018">
    <property type="protein sequence ID" value="TDC18538.1"/>
    <property type="molecule type" value="Genomic_DNA"/>
</dbReference>
<evidence type="ECO:0000313" key="3">
    <source>
        <dbReference type="Proteomes" id="UP000295431"/>
    </source>
</evidence>
<feature type="non-terminal residue" evidence="2">
    <location>
        <position position="147"/>
    </location>
</feature>
<dbReference type="Proteomes" id="UP000295431">
    <property type="component" value="Unassembled WGS sequence"/>
</dbReference>
<sequence>MSRYRLCPTPAQEAGLLEHCGHARFVWNLAVEQHSWWTPRRGPAPGYVVQARQLTEARAEFGWLAAGSQTVQQQALRDYAQAMANFFAGTHRRPTWRKAGVHEGFRIVGVRGRAWEVRRLSRRTGAVRLPKVGWVRFRWSRPVPPDV</sequence>
<dbReference type="AlphaFoldDB" id="A0A4R4P7P2"/>
<dbReference type="RefSeq" id="WP_165965136.1">
    <property type="nucleotide sequence ID" value="NZ_SMJW01000018.1"/>
</dbReference>
<proteinExistence type="predicted"/>
<dbReference type="InterPro" id="IPR021027">
    <property type="entry name" value="Transposase_put_HTH"/>
</dbReference>
<organism evidence="2 3">
    <name type="scientific">Actinomadura bangladeshensis</name>
    <dbReference type="NCBI Taxonomy" id="453573"/>
    <lineage>
        <taxon>Bacteria</taxon>
        <taxon>Bacillati</taxon>
        <taxon>Actinomycetota</taxon>
        <taxon>Actinomycetes</taxon>
        <taxon>Streptosporangiales</taxon>
        <taxon>Thermomonosporaceae</taxon>
        <taxon>Actinomadura</taxon>
    </lineage>
</organism>
<evidence type="ECO:0000259" key="1">
    <source>
        <dbReference type="Pfam" id="PF12323"/>
    </source>
</evidence>
<reference evidence="2 3" key="1">
    <citation type="submission" date="2019-03" db="EMBL/GenBank/DDBJ databases">
        <title>Draft genome sequences of novel Actinobacteria.</title>
        <authorList>
            <person name="Sahin N."/>
            <person name="Ay H."/>
            <person name="Saygin H."/>
        </authorList>
    </citation>
    <scope>NUCLEOTIDE SEQUENCE [LARGE SCALE GENOMIC DNA]</scope>
    <source>
        <strain evidence="2 3">DSM 45347</strain>
    </source>
</reference>
<protein>
    <submittedName>
        <fullName evidence="2">Transposase</fullName>
    </submittedName>
</protein>
<feature type="domain" description="Transposase putative helix-turn-helix" evidence="1">
    <location>
        <begin position="3"/>
        <end position="37"/>
    </location>
</feature>
<comment type="caution">
    <text evidence="2">The sequence shown here is derived from an EMBL/GenBank/DDBJ whole genome shotgun (WGS) entry which is preliminary data.</text>
</comment>
<accession>A0A4R4P7P2</accession>
<dbReference type="Pfam" id="PF12323">
    <property type="entry name" value="HTH_OrfB_IS605"/>
    <property type="match status" value="1"/>
</dbReference>
<name>A0A4R4P7P2_9ACTN</name>